<dbReference type="EMBL" id="BAAAUV010000007">
    <property type="protein sequence ID" value="GAA3212527.1"/>
    <property type="molecule type" value="Genomic_DNA"/>
</dbReference>
<proteinExistence type="predicted"/>
<name>A0ABP6Q9Z2_9ACTN</name>
<reference evidence="3" key="1">
    <citation type="journal article" date="2019" name="Int. J. Syst. Evol. Microbiol.">
        <title>The Global Catalogue of Microorganisms (GCM) 10K type strain sequencing project: providing services to taxonomists for standard genome sequencing and annotation.</title>
        <authorList>
            <consortium name="The Broad Institute Genomics Platform"/>
            <consortium name="The Broad Institute Genome Sequencing Center for Infectious Disease"/>
            <person name="Wu L."/>
            <person name="Ma J."/>
        </authorList>
    </citation>
    <scope>NUCLEOTIDE SEQUENCE [LARGE SCALE GENOMIC DNA]</scope>
    <source>
        <strain evidence="3">JCM 9377</strain>
    </source>
</reference>
<feature type="signal peptide" evidence="1">
    <location>
        <begin position="1"/>
        <end position="22"/>
    </location>
</feature>
<evidence type="ECO:0000313" key="2">
    <source>
        <dbReference type="EMBL" id="GAA3212527.1"/>
    </source>
</evidence>
<dbReference type="RefSeq" id="WP_344828766.1">
    <property type="nucleotide sequence ID" value="NZ_BAAAUV010000007.1"/>
</dbReference>
<gene>
    <name evidence="2" type="ORF">GCM10010468_31920</name>
</gene>
<keyword evidence="3" id="KW-1185">Reference proteome</keyword>
<evidence type="ECO:0008006" key="4">
    <source>
        <dbReference type="Google" id="ProtNLM"/>
    </source>
</evidence>
<feature type="chain" id="PRO_5047240343" description="Carboxypeptidase regulatory-like domain-containing protein" evidence="1">
    <location>
        <begin position="23"/>
        <end position="212"/>
    </location>
</feature>
<accession>A0ABP6Q9Z2</accession>
<comment type="caution">
    <text evidence="2">The sequence shown here is derived from an EMBL/GenBank/DDBJ whole genome shotgun (WGS) entry which is preliminary data.</text>
</comment>
<dbReference type="Proteomes" id="UP001501237">
    <property type="component" value="Unassembled WGS sequence"/>
</dbReference>
<organism evidence="2 3">
    <name type="scientific">Actinocorallia longicatena</name>
    <dbReference type="NCBI Taxonomy" id="111803"/>
    <lineage>
        <taxon>Bacteria</taxon>
        <taxon>Bacillati</taxon>
        <taxon>Actinomycetota</taxon>
        <taxon>Actinomycetes</taxon>
        <taxon>Streptosporangiales</taxon>
        <taxon>Thermomonosporaceae</taxon>
        <taxon>Actinocorallia</taxon>
    </lineage>
</organism>
<keyword evidence="1" id="KW-0732">Signal</keyword>
<sequence>MRVLLTAVALLAGAVVAGPAHAAAAQIRDLRAVQGKDGFVAVTGRVVQDGKGVAKAPVGLTYVPKGRPGDSLYVPLTGDSQGRFALRHVLPHDGTWTAAYGTTSRKITSNTRYKTGFSRVKITRKGGRSVVSARLVQYVGSPIENGSWSSLKGRVKISFRKKGSKTFVSRGTFTVKGTFKKTLTGGAGTWRLRYAGGTEWLAVTADTRGTSR</sequence>
<evidence type="ECO:0000256" key="1">
    <source>
        <dbReference type="SAM" id="SignalP"/>
    </source>
</evidence>
<protein>
    <recommendedName>
        <fullName evidence="4">Carboxypeptidase regulatory-like domain-containing protein</fullName>
    </recommendedName>
</protein>
<evidence type="ECO:0000313" key="3">
    <source>
        <dbReference type="Proteomes" id="UP001501237"/>
    </source>
</evidence>